<name>A0A9P0JD11_APHGO</name>
<dbReference type="SUPFAM" id="SSF47986">
    <property type="entry name" value="DEATH domain"/>
    <property type="match status" value="1"/>
</dbReference>
<dbReference type="SUPFAM" id="SSF52129">
    <property type="entry name" value="Caspase-like"/>
    <property type="match status" value="1"/>
</dbReference>
<evidence type="ECO:0000313" key="6">
    <source>
        <dbReference type="EMBL" id="CAH1731754.1"/>
    </source>
</evidence>
<dbReference type="InterPro" id="IPR011029">
    <property type="entry name" value="DEATH-like_dom_sf"/>
</dbReference>
<evidence type="ECO:0000259" key="3">
    <source>
        <dbReference type="PROSITE" id="PS50207"/>
    </source>
</evidence>
<dbReference type="GO" id="GO:0072559">
    <property type="term" value="C:NLRP3 inflammasome complex"/>
    <property type="evidence" value="ECO:0007669"/>
    <property type="project" value="TreeGrafter"/>
</dbReference>
<evidence type="ECO:0000256" key="2">
    <source>
        <dbReference type="RuleBase" id="RU003971"/>
    </source>
</evidence>
<sequence length="397" mass="45791">MEQYHRKLINDCMPKLICVTSTLETIVDNLLEKNVINEWMKDYILEPQGDSVKKLYELIQGRGPKAFTDLCGVLKKTNNLTAYNILTSKTSEKYKQKLSSIELLDTTFNNTIIECDVPYVKIHPERKQMKNADPLIGIYPMNSNPKGHALILNISDIKNNDDTTGIDVNMTNVNKLFKGLGYIIHTKADVTEKNIINVIDIFVDICYKGKANSIVVFIMCHGYTGKDSNRLSDIFTTDGFTINTYWMIEQFTKNGWFTNIPKLFFIDACRGRNNEFGWKYCDGGNNYLKNDILIKPPIGIFTNHHFRDVFIAYATLPGCTSKFDPIEGSWFVQKLCQVFREKACDTDLFQMMQLVDIELQKLNSIERGFQTVEWILKNVNKFFYFNPGLYDDNSNYN</sequence>
<evidence type="ECO:0000259" key="5">
    <source>
        <dbReference type="PROSITE" id="PS50209"/>
    </source>
</evidence>
<evidence type="ECO:0000313" key="7">
    <source>
        <dbReference type="Proteomes" id="UP001154329"/>
    </source>
</evidence>
<dbReference type="Proteomes" id="UP001154329">
    <property type="component" value="Chromosome 3"/>
</dbReference>
<dbReference type="InterPro" id="IPR002398">
    <property type="entry name" value="Pept_C14"/>
</dbReference>
<dbReference type="GO" id="GO:0042981">
    <property type="term" value="P:regulation of apoptotic process"/>
    <property type="evidence" value="ECO:0007669"/>
    <property type="project" value="InterPro"/>
</dbReference>
<dbReference type="AlphaFoldDB" id="A0A9P0JD11"/>
<dbReference type="OrthoDB" id="6097640at2759"/>
<dbReference type="InterPro" id="IPR029030">
    <property type="entry name" value="Caspase-like_dom_sf"/>
</dbReference>
<feature type="domain" description="Caspase family p10" evidence="3">
    <location>
        <begin position="308"/>
        <end position="387"/>
    </location>
</feature>
<dbReference type="GO" id="GO:0006508">
    <property type="term" value="P:proteolysis"/>
    <property type="evidence" value="ECO:0007669"/>
    <property type="project" value="InterPro"/>
</dbReference>
<dbReference type="GO" id="GO:0072557">
    <property type="term" value="C:IPAF inflammasome complex"/>
    <property type="evidence" value="ECO:0007669"/>
    <property type="project" value="TreeGrafter"/>
</dbReference>
<evidence type="ECO:0000256" key="1">
    <source>
        <dbReference type="ARBA" id="ARBA00010134"/>
    </source>
</evidence>
<dbReference type="GO" id="GO:0004197">
    <property type="term" value="F:cysteine-type endopeptidase activity"/>
    <property type="evidence" value="ECO:0007669"/>
    <property type="project" value="InterPro"/>
</dbReference>
<dbReference type="Gene3D" id="1.10.533.10">
    <property type="entry name" value="Death Domain, Fas"/>
    <property type="match status" value="1"/>
</dbReference>
<dbReference type="PRINTS" id="PR00376">
    <property type="entry name" value="IL1BCENZYME"/>
</dbReference>
<dbReference type="PROSITE" id="PS50207">
    <property type="entry name" value="CASPASE_P10"/>
    <property type="match status" value="1"/>
</dbReference>
<dbReference type="SMART" id="SM00115">
    <property type="entry name" value="CASc"/>
    <property type="match status" value="1"/>
</dbReference>
<dbReference type="InterPro" id="IPR015917">
    <property type="entry name" value="Pept_C14A"/>
</dbReference>
<dbReference type="InterPro" id="IPR011600">
    <property type="entry name" value="Pept_C14_caspase"/>
</dbReference>
<dbReference type="Pfam" id="PF00656">
    <property type="entry name" value="Peptidase_C14"/>
    <property type="match status" value="1"/>
</dbReference>
<organism evidence="6 7">
    <name type="scientific">Aphis gossypii</name>
    <name type="common">Cotton aphid</name>
    <dbReference type="NCBI Taxonomy" id="80765"/>
    <lineage>
        <taxon>Eukaryota</taxon>
        <taxon>Metazoa</taxon>
        <taxon>Ecdysozoa</taxon>
        <taxon>Arthropoda</taxon>
        <taxon>Hexapoda</taxon>
        <taxon>Insecta</taxon>
        <taxon>Pterygota</taxon>
        <taxon>Neoptera</taxon>
        <taxon>Paraneoptera</taxon>
        <taxon>Hemiptera</taxon>
        <taxon>Sternorrhyncha</taxon>
        <taxon>Aphidomorpha</taxon>
        <taxon>Aphidoidea</taxon>
        <taxon>Aphididae</taxon>
        <taxon>Aphidini</taxon>
        <taxon>Aphis</taxon>
        <taxon>Aphis</taxon>
    </lineage>
</organism>
<dbReference type="PANTHER" id="PTHR47901:SF3">
    <property type="entry name" value="CASPASE-1"/>
    <property type="match status" value="1"/>
</dbReference>
<dbReference type="InterPro" id="IPR001315">
    <property type="entry name" value="CARD"/>
</dbReference>
<protein>
    <submittedName>
        <fullName evidence="6">Uncharacterized protein</fullName>
    </submittedName>
</protein>
<accession>A0A9P0JD11</accession>
<evidence type="ECO:0000259" key="4">
    <source>
        <dbReference type="PROSITE" id="PS50208"/>
    </source>
</evidence>
<comment type="similarity">
    <text evidence="1 2">Belongs to the peptidase C14A family.</text>
</comment>
<dbReference type="PANTHER" id="PTHR47901">
    <property type="entry name" value="CASPASE RECRUITMENT DOMAIN-CONTAINING PROTEIN 18"/>
    <property type="match status" value="1"/>
</dbReference>
<dbReference type="InterPro" id="IPR002138">
    <property type="entry name" value="Pept_C14_p10"/>
</dbReference>
<proteinExistence type="inferred from homology"/>
<dbReference type="Gene3D" id="3.40.50.1460">
    <property type="match status" value="1"/>
</dbReference>
<feature type="domain" description="Caspase family p20" evidence="4">
    <location>
        <begin position="145"/>
        <end position="273"/>
    </location>
</feature>
<dbReference type="GO" id="GO:0097169">
    <property type="term" value="C:AIM2 inflammasome complex"/>
    <property type="evidence" value="ECO:0007669"/>
    <property type="project" value="TreeGrafter"/>
</dbReference>
<gene>
    <name evidence="6" type="ORF">APHIGO_LOCUS8411</name>
</gene>
<reference evidence="6" key="1">
    <citation type="submission" date="2022-02" db="EMBL/GenBank/DDBJ databases">
        <authorList>
            <person name="King R."/>
        </authorList>
    </citation>
    <scope>NUCLEOTIDE SEQUENCE</scope>
</reference>
<keyword evidence="7" id="KW-1185">Reference proteome</keyword>
<dbReference type="PROSITE" id="PS50209">
    <property type="entry name" value="CARD"/>
    <property type="match status" value="1"/>
</dbReference>
<dbReference type="CDD" id="cd01671">
    <property type="entry name" value="CARD"/>
    <property type="match status" value="1"/>
</dbReference>
<dbReference type="PROSITE" id="PS50208">
    <property type="entry name" value="CASPASE_P20"/>
    <property type="match status" value="1"/>
</dbReference>
<reference evidence="6" key="2">
    <citation type="submission" date="2022-10" db="EMBL/GenBank/DDBJ databases">
        <authorList>
            <consortium name="ENA_rothamsted_submissions"/>
            <consortium name="culmorum"/>
            <person name="King R."/>
        </authorList>
    </citation>
    <scope>NUCLEOTIDE SEQUENCE</scope>
</reference>
<dbReference type="EMBL" id="OU899036">
    <property type="protein sequence ID" value="CAH1731754.1"/>
    <property type="molecule type" value="Genomic_DNA"/>
</dbReference>
<dbReference type="InterPro" id="IPR001309">
    <property type="entry name" value="Pept_C14_p20"/>
</dbReference>
<feature type="domain" description="CARD" evidence="5">
    <location>
        <begin position="1"/>
        <end position="89"/>
    </location>
</feature>